<sequence length="357" mass="39315">MKGIIDEIKLVASDYGNKVVVAFSGGMDSTAAAILCALALGAENVELVHVTYGPYTYSKTPLIVEKFAQKFGLKCTFIENRGQEKIWRYGPSCNMCTRQVKMGTVLAYANGRLVVTGSNASDTWGQTGLKVFNGMYAPLGNLSKAEIKAILDYLGISIERIGENANREGCKLKHLLKPLTNPDFHGKAVVLANELVLKYFPEGNEIANVKIVGPLSKNVAVVNVKPMRDGVDKLVWELSKIDVIEEVVVADRPLKLVVVANPSIYRVPESRYWIVEGRLKPEFAVPINVEWHESKNNKLRTFHVVEVSEWTDYATENEPCSRNSNESSVTSSTTSCSCTTPSVTPPTPMNLVSWGDR</sequence>
<evidence type="ECO:0000256" key="1">
    <source>
        <dbReference type="SAM" id="MobiDB-lite"/>
    </source>
</evidence>
<proteinExistence type="predicted"/>
<dbReference type="InterPro" id="IPR052188">
    <property type="entry name" value="Ni-pincer_cofactor_biosynth"/>
</dbReference>
<reference evidence="4" key="1">
    <citation type="submission" date="2016-04" db="EMBL/GenBank/DDBJ databases">
        <title>The genome sequence project of a novel Fervidobacterium isolate from a hot spring in Thailand.</title>
        <authorList>
            <person name="Gonzalez J.M."/>
            <person name="Cuecas A."/>
            <person name="Kanoksilapatham W."/>
        </authorList>
    </citation>
    <scope>NUCLEOTIDE SEQUENCE [LARGE SCALE GENOMIC DNA]</scope>
    <source>
        <strain evidence="4">FC2004</strain>
    </source>
</reference>
<dbReference type="InterPro" id="IPR014729">
    <property type="entry name" value="Rossmann-like_a/b/a_fold"/>
</dbReference>
<gene>
    <name evidence="3" type="ORF">A4H02_02775</name>
</gene>
<evidence type="ECO:0000313" key="4">
    <source>
        <dbReference type="Proteomes" id="UP000094570"/>
    </source>
</evidence>
<name>A0A1E3G3V9_9BACT</name>
<keyword evidence="4" id="KW-1185">Reference proteome</keyword>
<feature type="region of interest" description="Disordered" evidence="1">
    <location>
        <begin position="316"/>
        <end position="357"/>
    </location>
</feature>
<comment type="caution">
    <text evidence="3">The sequence shown here is derived from an EMBL/GenBank/DDBJ whole genome shotgun (WGS) entry which is preliminary data.</text>
</comment>
<dbReference type="PANTHER" id="PTHR43169">
    <property type="entry name" value="EXSB FAMILY PROTEIN"/>
    <property type="match status" value="1"/>
</dbReference>
<protein>
    <submittedName>
        <fullName evidence="3">ExsB family protein</fullName>
    </submittedName>
</protein>
<evidence type="ECO:0000259" key="2">
    <source>
        <dbReference type="Pfam" id="PF02540"/>
    </source>
</evidence>
<dbReference type="AlphaFoldDB" id="A0A1E3G3V9"/>
<dbReference type="Pfam" id="PF02540">
    <property type="entry name" value="NAD_synthase"/>
    <property type="match status" value="1"/>
</dbReference>
<dbReference type="SUPFAM" id="SSF52402">
    <property type="entry name" value="Adenine nucleotide alpha hydrolases-like"/>
    <property type="match status" value="1"/>
</dbReference>
<dbReference type="GO" id="GO:0006163">
    <property type="term" value="P:purine nucleotide metabolic process"/>
    <property type="evidence" value="ECO:0007669"/>
    <property type="project" value="UniProtKB-ARBA"/>
</dbReference>
<dbReference type="EMBL" id="LWAF01000003">
    <property type="protein sequence ID" value="ODN30947.1"/>
    <property type="molecule type" value="Genomic_DNA"/>
</dbReference>
<dbReference type="STRING" id="1008305.A4H02_02775"/>
<dbReference type="InterPro" id="IPR022310">
    <property type="entry name" value="NAD/GMP_synthase"/>
</dbReference>
<evidence type="ECO:0000313" key="3">
    <source>
        <dbReference type="EMBL" id="ODN30947.1"/>
    </source>
</evidence>
<feature type="domain" description="NAD/GMP synthase" evidence="2">
    <location>
        <begin position="11"/>
        <end position="156"/>
    </location>
</feature>
<dbReference type="Proteomes" id="UP000094570">
    <property type="component" value="Unassembled WGS sequence"/>
</dbReference>
<feature type="compositionally biased region" description="Low complexity" evidence="1">
    <location>
        <begin position="327"/>
        <end position="342"/>
    </location>
</feature>
<organism evidence="3 4">
    <name type="scientific">Fervidobacterium thailandense</name>
    <dbReference type="NCBI Taxonomy" id="1008305"/>
    <lineage>
        <taxon>Bacteria</taxon>
        <taxon>Thermotogati</taxon>
        <taxon>Thermotogota</taxon>
        <taxon>Thermotogae</taxon>
        <taxon>Thermotogales</taxon>
        <taxon>Fervidobacteriaceae</taxon>
        <taxon>Fervidobacterium</taxon>
    </lineage>
</organism>
<accession>A0A1E3G3V9</accession>
<dbReference type="Gene3D" id="3.40.50.620">
    <property type="entry name" value="HUPs"/>
    <property type="match status" value="1"/>
</dbReference>
<dbReference type="PANTHER" id="PTHR43169:SF2">
    <property type="entry name" value="NAD_GMP SYNTHASE DOMAIN-CONTAINING PROTEIN"/>
    <property type="match status" value="1"/>
</dbReference>